<gene>
    <name evidence="2" type="ordered locus">Igni_0194</name>
</gene>
<name>A8A8X6_IGNH4</name>
<keyword evidence="1" id="KW-0175">Coiled coil</keyword>
<keyword evidence="3" id="KW-1185">Reference proteome</keyword>
<dbReference type="PANTHER" id="PTHR35610">
    <property type="entry name" value="3-ISOPROPYLMALATE DEHYDRATASE-RELATED"/>
    <property type="match status" value="1"/>
</dbReference>
<dbReference type="PANTHER" id="PTHR35610:SF3">
    <property type="entry name" value="PROTEASOME ASSEMBLY CHAPERONE FAMILY PROTEIN"/>
    <property type="match status" value="1"/>
</dbReference>
<dbReference type="STRING" id="453591.Igni_0194"/>
<protein>
    <recommendedName>
        <fullName evidence="4">Proteasome assembly chaperone family protein</fullName>
    </recommendedName>
</protein>
<proteinExistence type="predicted"/>
<evidence type="ECO:0000256" key="1">
    <source>
        <dbReference type="SAM" id="Coils"/>
    </source>
</evidence>
<dbReference type="EMBL" id="CP000816">
    <property type="protein sequence ID" value="ABU81378.1"/>
    <property type="molecule type" value="Genomic_DNA"/>
</dbReference>
<dbReference type="Proteomes" id="UP000000262">
    <property type="component" value="Chromosome"/>
</dbReference>
<dbReference type="AlphaFoldDB" id="A8A8X6"/>
<dbReference type="SUPFAM" id="SSF159659">
    <property type="entry name" value="Cgl1923-like"/>
    <property type="match status" value="1"/>
</dbReference>
<dbReference type="Pfam" id="PF09754">
    <property type="entry name" value="PAC2"/>
    <property type="match status" value="1"/>
</dbReference>
<reference evidence="2 3" key="1">
    <citation type="journal article" date="2008" name="Genome Biol.">
        <title>A genomic analysis of the archaeal system Ignicoccus hospitalis-Nanoarchaeum equitans.</title>
        <authorList>
            <person name="Podar M."/>
            <person name="Anderson I."/>
            <person name="Makarova K.S."/>
            <person name="Elkins J.G."/>
            <person name="Ivanova N."/>
            <person name="Wall M.A."/>
            <person name="Lykidis A."/>
            <person name="Mavromatis K."/>
            <person name="Sun H."/>
            <person name="Hudson M.E."/>
            <person name="Chen W."/>
            <person name="Deciu C."/>
            <person name="Hutchison D."/>
            <person name="Eads J.R."/>
            <person name="Anderson A."/>
            <person name="Fernandes F."/>
            <person name="Szeto E."/>
            <person name="Lapidus A."/>
            <person name="Kyrpides N.C."/>
            <person name="Saier M.H.Jr."/>
            <person name="Richardson P.M."/>
            <person name="Rachel R."/>
            <person name="Huber H."/>
            <person name="Eisen J.A."/>
            <person name="Koonin E.V."/>
            <person name="Keller M."/>
            <person name="Stetter K.O."/>
        </authorList>
    </citation>
    <scope>NUCLEOTIDE SEQUENCE [LARGE SCALE GENOMIC DNA]</scope>
    <source>
        <strain evidence="3">KIN4/I / DSM 18386 / JCM 14125</strain>
    </source>
</reference>
<accession>A8A8X6</accession>
<sequence>MRSLDPPDFYDEDYASRGVTNMMVPVDFWETSRPKPGFKTVVGFVDVGLVGLIATKHMIEELGLEPIGGIDAPSELPLTPIRDGVVQYPIGLYYKHPWLVISPEVPLPATLIYPIASAILDYVERRGTSEIISLTGLASLQRIKKEPSTFWIVNDPDLFEEETMRKIARVGEPLKDGVLYGPTAVLLKLARGRGIPGVTVLAEAFPDFPDPGAAAKVLDALSKIYDVEINTQKLIEDSERIKARLQEMANRAKEVIQERPRSMMYA</sequence>
<organism evidence="2 3">
    <name type="scientific">Ignicoccus hospitalis (strain KIN4/I / DSM 18386 / JCM 14125)</name>
    <dbReference type="NCBI Taxonomy" id="453591"/>
    <lineage>
        <taxon>Archaea</taxon>
        <taxon>Thermoproteota</taxon>
        <taxon>Thermoprotei</taxon>
        <taxon>Desulfurococcales</taxon>
        <taxon>Desulfurococcaceae</taxon>
        <taxon>Ignicoccus</taxon>
    </lineage>
</organism>
<dbReference type="eggNOG" id="arCOG00347">
    <property type="taxonomic scope" value="Archaea"/>
</dbReference>
<dbReference type="HOGENOM" id="CLU_075000_0_1_2"/>
<feature type="coiled-coil region" evidence="1">
    <location>
        <begin position="231"/>
        <end position="258"/>
    </location>
</feature>
<dbReference type="PhylomeDB" id="A8A8X6"/>
<dbReference type="Gene3D" id="3.40.50.10900">
    <property type="entry name" value="PAC-like subunit"/>
    <property type="match status" value="1"/>
</dbReference>
<dbReference type="InterPro" id="IPR019151">
    <property type="entry name" value="Proteasome_assmbl_chaperone_2"/>
</dbReference>
<evidence type="ECO:0000313" key="3">
    <source>
        <dbReference type="Proteomes" id="UP000000262"/>
    </source>
</evidence>
<dbReference type="KEGG" id="iho:Igni_0194"/>
<evidence type="ECO:0008006" key="4">
    <source>
        <dbReference type="Google" id="ProtNLM"/>
    </source>
</evidence>
<evidence type="ECO:0000313" key="2">
    <source>
        <dbReference type="EMBL" id="ABU81378.1"/>
    </source>
</evidence>
<dbReference type="InterPro" id="IPR038389">
    <property type="entry name" value="PSMG2_sf"/>
</dbReference>